<evidence type="ECO:0000313" key="4">
    <source>
        <dbReference type="EMBL" id="EYC29342.1"/>
    </source>
</evidence>
<keyword evidence="3" id="KW-1133">Transmembrane helix</keyword>
<dbReference type="Proteomes" id="UP000024635">
    <property type="component" value="Unassembled WGS sequence"/>
</dbReference>
<sequence length="262" mass="29117">MIIKGAWQSIAIFPILAITHIDSSFWAHPRAYGRRCLAAIHGDVTYESIRIFTYYVFSIRISTILISYIADLLTVVIMSLLVSVYICIPKNISNRPAKNSKLTPTSKTPAAAGRVDAAKEKGNVGKTTGRVTDAQLAKTQECDALPEPANVKAPKKAGTEAATKDTFEFQKKAVDDGIVLHPSCVKHMGNIDELALERRAQLEKDVEALKSDRDKSIDRDRKPDPKLKVRINEKNCVLYETNDAPTLDEQDENEENMIGDLY</sequence>
<feature type="region of interest" description="Disordered" evidence="2">
    <location>
        <begin position="242"/>
        <end position="262"/>
    </location>
</feature>
<dbReference type="AlphaFoldDB" id="A0A016VQL4"/>
<feature type="compositionally biased region" description="Acidic residues" evidence="2">
    <location>
        <begin position="246"/>
        <end position="262"/>
    </location>
</feature>
<evidence type="ECO:0000313" key="5">
    <source>
        <dbReference type="Proteomes" id="UP000024635"/>
    </source>
</evidence>
<reference evidence="5" key="1">
    <citation type="journal article" date="2015" name="Nat. Genet.">
        <title>The genome and transcriptome of the zoonotic hookworm Ancylostoma ceylanicum identify infection-specific gene families.</title>
        <authorList>
            <person name="Schwarz E.M."/>
            <person name="Hu Y."/>
            <person name="Antoshechkin I."/>
            <person name="Miller M.M."/>
            <person name="Sternberg P.W."/>
            <person name="Aroian R.V."/>
        </authorList>
    </citation>
    <scope>NUCLEOTIDE SEQUENCE</scope>
    <source>
        <strain evidence="5">HY135</strain>
    </source>
</reference>
<comment type="caution">
    <text evidence="4">The sequence shown here is derived from an EMBL/GenBank/DDBJ whole genome shotgun (WGS) entry which is preliminary data.</text>
</comment>
<dbReference type="EMBL" id="JARK01001342">
    <property type="protein sequence ID" value="EYC29342.1"/>
    <property type="molecule type" value="Genomic_DNA"/>
</dbReference>
<protein>
    <submittedName>
        <fullName evidence="4">Uncharacterized protein</fullName>
    </submittedName>
</protein>
<keyword evidence="3" id="KW-0812">Transmembrane</keyword>
<proteinExistence type="predicted"/>
<evidence type="ECO:0000256" key="2">
    <source>
        <dbReference type="SAM" id="MobiDB-lite"/>
    </source>
</evidence>
<keyword evidence="5" id="KW-1185">Reference proteome</keyword>
<name>A0A016VQL4_9BILA</name>
<keyword evidence="3" id="KW-0472">Membrane</keyword>
<evidence type="ECO:0000256" key="3">
    <source>
        <dbReference type="SAM" id="Phobius"/>
    </source>
</evidence>
<evidence type="ECO:0000256" key="1">
    <source>
        <dbReference type="SAM" id="Coils"/>
    </source>
</evidence>
<feature type="coiled-coil region" evidence="1">
    <location>
        <begin position="192"/>
        <end position="219"/>
    </location>
</feature>
<organism evidence="4 5">
    <name type="scientific">Ancylostoma ceylanicum</name>
    <dbReference type="NCBI Taxonomy" id="53326"/>
    <lineage>
        <taxon>Eukaryota</taxon>
        <taxon>Metazoa</taxon>
        <taxon>Ecdysozoa</taxon>
        <taxon>Nematoda</taxon>
        <taxon>Chromadorea</taxon>
        <taxon>Rhabditida</taxon>
        <taxon>Rhabditina</taxon>
        <taxon>Rhabditomorpha</taxon>
        <taxon>Strongyloidea</taxon>
        <taxon>Ancylostomatidae</taxon>
        <taxon>Ancylostomatinae</taxon>
        <taxon>Ancylostoma</taxon>
    </lineage>
</organism>
<gene>
    <name evidence="4" type="primary">Acey_s0006.g2922</name>
    <name evidence="4" type="ORF">Y032_0006g2922</name>
</gene>
<keyword evidence="1" id="KW-0175">Coiled coil</keyword>
<dbReference type="OrthoDB" id="5851615at2759"/>
<feature type="transmembrane region" description="Helical" evidence="3">
    <location>
        <begin position="65"/>
        <end position="88"/>
    </location>
</feature>
<accession>A0A016VQL4</accession>